<proteinExistence type="predicted"/>
<dbReference type="AlphaFoldDB" id="A0A1B9CI53"/>
<gene>
    <name evidence="1" type="ORF">A5677_00480</name>
</gene>
<evidence type="ECO:0000313" key="1">
    <source>
        <dbReference type="EMBL" id="OCB41891.1"/>
    </source>
</evidence>
<accession>A0A1B9CI53</accession>
<sequence>MRPADRAWLMLAGAILTYEIAADEGELLSEAADRYMLAHPWITRTVVFSIAAHLCNLVKDRYDPLHWLFVAKSRLRRPA</sequence>
<protein>
    <submittedName>
        <fullName evidence="1">Uncharacterized protein</fullName>
    </submittedName>
</protein>
<organism evidence="1 2">
    <name type="scientific">Mycobacterium malmoense</name>
    <dbReference type="NCBI Taxonomy" id="1780"/>
    <lineage>
        <taxon>Bacteria</taxon>
        <taxon>Bacillati</taxon>
        <taxon>Actinomycetota</taxon>
        <taxon>Actinomycetes</taxon>
        <taxon>Mycobacteriales</taxon>
        <taxon>Mycobacteriaceae</taxon>
        <taxon>Mycobacterium</taxon>
    </lineage>
</organism>
<reference evidence="1 2" key="1">
    <citation type="submission" date="2016-06" db="EMBL/GenBank/DDBJ databases">
        <authorList>
            <person name="Kjaerup R.B."/>
            <person name="Dalgaard T.S."/>
            <person name="Juul-Madsen H.R."/>
        </authorList>
    </citation>
    <scope>NUCLEOTIDE SEQUENCE [LARGE SCALE GENOMIC DNA]</scope>
    <source>
        <strain evidence="1 2">E3012</strain>
    </source>
</reference>
<dbReference type="Pfam" id="PF24202">
    <property type="entry name" value="DUF7427"/>
    <property type="match status" value="1"/>
</dbReference>
<dbReference type="Proteomes" id="UP000092683">
    <property type="component" value="Unassembled WGS sequence"/>
</dbReference>
<comment type="caution">
    <text evidence="1">The sequence shown here is derived from an EMBL/GenBank/DDBJ whole genome shotgun (WGS) entry which is preliminary data.</text>
</comment>
<dbReference type="EMBL" id="MBEE01000285">
    <property type="protein sequence ID" value="OCB41891.1"/>
    <property type="molecule type" value="Genomic_DNA"/>
</dbReference>
<dbReference type="InterPro" id="IPR055850">
    <property type="entry name" value="DUF7427"/>
</dbReference>
<name>A0A1B9CI53_MYCMA</name>
<evidence type="ECO:0000313" key="2">
    <source>
        <dbReference type="Proteomes" id="UP000092683"/>
    </source>
</evidence>